<dbReference type="GO" id="GO:0003682">
    <property type="term" value="F:chromatin binding"/>
    <property type="evidence" value="ECO:0007669"/>
    <property type="project" value="TreeGrafter"/>
</dbReference>
<accession>A0A0M3QY27</accession>
<dbReference type="InterPro" id="IPR031737">
    <property type="entry name" value="CNDH2_C"/>
</dbReference>
<sequence>LTDIPSSSAHSMQLREIRKTLLEVAASRPGTNVSKAIVAFHEHGTLSNLIVLLEELSKNTDFSTDTRISLNYYMDEFVRLAHDARVSRRSSLAAAGNVFQYCSKIYGDRIEFVHQVVEQLVESLIMSDPKKDETNAANAAREAQPAVEAPRKRRSKKLAQKEFDPFTYQMEVKKFKTMHDEKRFNQLGFELNLNRNRTVEHMYQDHTPADLWKYAPIIDSDNPSEVDEKKNYKLFTYHPEPRYNTLLPDIPFERLNLMKEFMQAKQLNENLSHTESLDEYIALENQMLAERYGAKDCAGLKRVLDKMDTSELLKRMRLNEDLSENLLKRTLEESASEKDVNKKIRLNSSHSVHDESQDDWTINIISGTTLTTSPLQTGFDSTLSDKQDTLGKTIDSDIDMMNASDTLQDTQMESALCSTLSDKQDTAALVIDSGIDMEDVSEMLHSGQCFDDEGVVLADTLNDQRLQSLSPKVMVRDILPGVPDKANLSVRVDAEMLALSGLTETFEEIVHAPRDVQVPITLNFLQLPIKQLRKVYLFRLTKDFDLFKQARQPTKQAATPKVARVKPTPLRAESPLEGISLLPLDQMEFDSYQNFRGWRRPTYDSGIDQEEIRADSTNPLGEDDIIDVGVEFVKHEIQQARVLESTNISTSLDEIDTSAAAIDKTGLESSALDVIDTTDITLDLPLEDDAPEPSVSDLNQSNLSLPATPDFDLDSTPAITKSSSGLDANTEAKVRTAGNFNCESIIDWHRRLGPTLAAAHKRQNFNIQSLNDEIIEKCQIGNGQTTLSDVMEGKEPSKLCCYMLSSLLLVCLCLRNFITLLLTTFLCQTNQGNVALQLDKHRDRSRPTEPEDLKMKLLSTERRTLNPEDDIGNVNRSPFNGATNLQTVDNTRRRKLESITPIKVKSVRLIQPVPTSYPRADDTDSGISSVASA</sequence>
<proteinExistence type="predicted"/>
<dbReference type="GO" id="GO:0051306">
    <property type="term" value="P:mitotic sister chromatid separation"/>
    <property type="evidence" value="ECO:0007669"/>
    <property type="project" value="TreeGrafter"/>
</dbReference>
<dbReference type="STRING" id="30019.A0A0M3QY27"/>
<dbReference type="EMBL" id="CP012526">
    <property type="protein sequence ID" value="ALC46899.1"/>
    <property type="molecule type" value="Genomic_DNA"/>
</dbReference>
<dbReference type="Proteomes" id="UP000494163">
    <property type="component" value="Chromosome 3R"/>
</dbReference>
<dbReference type="OrthoDB" id="10038475at2759"/>
<feature type="region of interest" description="Disordered" evidence="1">
    <location>
        <begin position="132"/>
        <end position="157"/>
    </location>
</feature>
<dbReference type="Pfam" id="PF16858">
    <property type="entry name" value="CNDH2_C"/>
    <property type="match status" value="1"/>
</dbReference>
<feature type="compositionally biased region" description="Low complexity" evidence="1">
    <location>
        <begin position="135"/>
        <end position="148"/>
    </location>
</feature>
<feature type="non-terminal residue" evidence="3">
    <location>
        <position position="1"/>
    </location>
</feature>
<feature type="region of interest" description="Disordered" evidence="1">
    <location>
        <begin position="914"/>
        <end position="933"/>
    </location>
</feature>
<organism evidence="3 4">
    <name type="scientific">Drosophila busckii</name>
    <name type="common">Fruit fly</name>
    <dbReference type="NCBI Taxonomy" id="30019"/>
    <lineage>
        <taxon>Eukaryota</taxon>
        <taxon>Metazoa</taxon>
        <taxon>Ecdysozoa</taxon>
        <taxon>Arthropoda</taxon>
        <taxon>Hexapoda</taxon>
        <taxon>Insecta</taxon>
        <taxon>Pterygota</taxon>
        <taxon>Neoptera</taxon>
        <taxon>Endopterygota</taxon>
        <taxon>Diptera</taxon>
        <taxon>Brachycera</taxon>
        <taxon>Muscomorpha</taxon>
        <taxon>Ephydroidea</taxon>
        <taxon>Drosophilidae</taxon>
        <taxon>Drosophila</taxon>
    </lineage>
</organism>
<feature type="domain" description="Condensin-2 complex subunit H2 C-terminal" evidence="2">
    <location>
        <begin position="742"/>
        <end position="810"/>
    </location>
</feature>
<dbReference type="GO" id="GO:0010032">
    <property type="term" value="P:meiotic chromosome condensation"/>
    <property type="evidence" value="ECO:0007669"/>
    <property type="project" value="TreeGrafter"/>
</dbReference>
<keyword evidence="4" id="KW-1185">Reference proteome</keyword>
<gene>
    <name evidence="3" type="ORF">Dbus_chr3Rg1649</name>
</gene>
<evidence type="ECO:0000313" key="3">
    <source>
        <dbReference type="EMBL" id="ALC46899.1"/>
    </source>
</evidence>
<dbReference type="PANTHER" id="PTHR14324:SF3">
    <property type="entry name" value="CONDENSIN-2 COMPLEX SUBUNIT H2"/>
    <property type="match status" value="1"/>
</dbReference>
<dbReference type="PANTHER" id="PTHR14324">
    <property type="entry name" value="CONDENSIN-2 COMPLEX SUBUNIT H2"/>
    <property type="match status" value="1"/>
</dbReference>
<dbReference type="GO" id="GO:0000796">
    <property type="term" value="C:condensin complex"/>
    <property type="evidence" value="ECO:0007669"/>
    <property type="project" value="TreeGrafter"/>
</dbReference>
<protein>
    <submittedName>
        <fullName evidence="3">Cap-H2</fullName>
    </submittedName>
</protein>
<name>A0A0M3QY27_DROBS</name>
<evidence type="ECO:0000313" key="4">
    <source>
        <dbReference type="Proteomes" id="UP000494163"/>
    </source>
</evidence>
<dbReference type="GO" id="GO:0005634">
    <property type="term" value="C:nucleus"/>
    <property type="evidence" value="ECO:0007669"/>
    <property type="project" value="TreeGrafter"/>
</dbReference>
<reference evidence="3 4" key="1">
    <citation type="submission" date="2015-08" db="EMBL/GenBank/DDBJ databases">
        <title>Ancestral chromatin configuration constrains chromatin evolution on differentiating sex chromosomes in Drosophila.</title>
        <authorList>
            <person name="Zhou Q."/>
            <person name="Bachtrog D."/>
        </authorList>
    </citation>
    <scope>NUCLEOTIDE SEQUENCE [LARGE SCALE GENOMIC DNA]</scope>
    <source>
        <tissue evidence="3">Whole larvae</tissue>
    </source>
</reference>
<dbReference type="OMA" id="RYDYQIH"/>
<evidence type="ECO:0000256" key="1">
    <source>
        <dbReference type="SAM" id="MobiDB-lite"/>
    </source>
</evidence>
<dbReference type="InterPro" id="IPR031739">
    <property type="entry name" value="Ncaph2"/>
</dbReference>
<dbReference type="AlphaFoldDB" id="A0A0M3QY27"/>
<feature type="non-terminal residue" evidence="3">
    <location>
        <position position="933"/>
    </location>
</feature>
<evidence type="ECO:0000259" key="2">
    <source>
        <dbReference type="Pfam" id="PF16858"/>
    </source>
</evidence>